<sequence>MNHALRARSLAFNLTLSHRTAELHIVDPIHDCLELLDDTIEMLSRITSSDDEEDVHTWLSATLTNQDTCEQSLQEKSNSYNHGIAMDFVAKTYQRHPKLNKEIGGTRARFRGTVVFEEFSAVTGNTGAVVILLSVPLRISFLELD</sequence>
<dbReference type="InterPro" id="IPR006501">
    <property type="entry name" value="Pectinesterase_inhib_dom"/>
</dbReference>
<name>A0A8X7VE05_BRACI</name>
<dbReference type="AlphaFoldDB" id="A0A8X7VE05"/>
<dbReference type="Gene3D" id="1.20.140.40">
    <property type="entry name" value="Invertase/pectin methylesterase inhibitor family protein"/>
    <property type="match status" value="1"/>
</dbReference>
<gene>
    <name evidence="2" type="ORF">Bca52824_029279</name>
</gene>
<organism evidence="2 3">
    <name type="scientific">Brassica carinata</name>
    <name type="common">Ethiopian mustard</name>
    <name type="synonym">Abyssinian cabbage</name>
    <dbReference type="NCBI Taxonomy" id="52824"/>
    <lineage>
        <taxon>Eukaryota</taxon>
        <taxon>Viridiplantae</taxon>
        <taxon>Streptophyta</taxon>
        <taxon>Embryophyta</taxon>
        <taxon>Tracheophyta</taxon>
        <taxon>Spermatophyta</taxon>
        <taxon>Magnoliopsida</taxon>
        <taxon>eudicotyledons</taxon>
        <taxon>Gunneridae</taxon>
        <taxon>Pentapetalae</taxon>
        <taxon>rosids</taxon>
        <taxon>malvids</taxon>
        <taxon>Brassicales</taxon>
        <taxon>Brassicaceae</taxon>
        <taxon>Brassiceae</taxon>
        <taxon>Brassica</taxon>
    </lineage>
</organism>
<comment type="caution">
    <text evidence="2">The sequence shown here is derived from an EMBL/GenBank/DDBJ whole genome shotgun (WGS) entry which is preliminary data.</text>
</comment>
<dbReference type="EMBL" id="JAAMPC010000006">
    <property type="protein sequence ID" value="KAG2309531.1"/>
    <property type="molecule type" value="Genomic_DNA"/>
</dbReference>
<accession>A0A8X7VE05</accession>
<evidence type="ECO:0000259" key="1">
    <source>
        <dbReference type="Pfam" id="PF04043"/>
    </source>
</evidence>
<reference evidence="2 3" key="1">
    <citation type="submission" date="2020-02" db="EMBL/GenBank/DDBJ databases">
        <authorList>
            <person name="Ma Q."/>
            <person name="Huang Y."/>
            <person name="Song X."/>
            <person name="Pei D."/>
        </authorList>
    </citation>
    <scope>NUCLEOTIDE SEQUENCE [LARGE SCALE GENOMIC DNA]</scope>
    <source>
        <strain evidence="2">Sxm20200214</strain>
        <tissue evidence="2">Leaf</tissue>
    </source>
</reference>
<dbReference type="Proteomes" id="UP000886595">
    <property type="component" value="Unassembled WGS sequence"/>
</dbReference>
<protein>
    <recommendedName>
        <fullName evidence="1">Pectinesterase inhibitor domain-containing protein</fullName>
    </recommendedName>
</protein>
<dbReference type="Pfam" id="PF04043">
    <property type="entry name" value="PMEI"/>
    <property type="match status" value="1"/>
</dbReference>
<feature type="domain" description="Pectinesterase inhibitor" evidence="1">
    <location>
        <begin position="4"/>
        <end position="80"/>
    </location>
</feature>
<evidence type="ECO:0000313" key="2">
    <source>
        <dbReference type="EMBL" id="KAG2309531.1"/>
    </source>
</evidence>
<dbReference type="InterPro" id="IPR035513">
    <property type="entry name" value="Invertase/methylesterase_inhib"/>
</dbReference>
<dbReference type="SUPFAM" id="SSF101148">
    <property type="entry name" value="Plant invertase/pectin methylesterase inhibitor"/>
    <property type="match status" value="1"/>
</dbReference>
<dbReference type="GO" id="GO:0004857">
    <property type="term" value="F:enzyme inhibitor activity"/>
    <property type="evidence" value="ECO:0007669"/>
    <property type="project" value="InterPro"/>
</dbReference>
<evidence type="ECO:0000313" key="3">
    <source>
        <dbReference type="Proteomes" id="UP000886595"/>
    </source>
</evidence>
<keyword evidence="3" id="KW-1185">Reference proteome</keyword>
<proteinExistence type="predicted"/>